<dbReference type="InterPro" id="IPR036397">
    <property type="entry name" value="RNaseH_sf"/>
</dbReference>
<feature type="domain" description="RNase H type-1" evidence="1">
    <location>
        <begin position="8"/>
        <end position="93"/>
    </location>
</feature>
<protein>
    <recommendedName>
        <fullName evidence="1">RNase H type-1 domain-containing protein</fullName>
    </recommendedName>
</protein>
<accession>A0ABR2PZX5</accession>
<dbReference type="Pfam" id="PF13456">
    <property type="entry name" value="RVT_3"/>
    <property type="match status" value="1"/>
</dbReference>
<dbReference type="Gene3D" id="3.30.420.10">
    <property type="entry name" value="Ribonuclease H-like superfamily/Ribonuclease H"/>
    <property type="match status" value="1"/>
</dbReference>
<evidence type="ECO:0000313" key="3">
    <source>
        <dbReference type="Proteomes" id="UP001396334"/>
    </source>
</evidence>
<evidence type="ECO:0000313" key="2">
    <source>
        <dbReference type="EMBL" id="KAK8993767.1"/>
    </source>
</evidence>
<sequence length="124" mass="13743">MAACTYPYMNVADTFMAKVMACEQAVTFAIELGFRSVQMEGDSLSVIKKLISATSDKSILSPIIKDISSKRGFFESLTFSFVGGSDNGAAHALYRKGLHHSNPRYWVEEAPEVMVKTTYRDLAF</sequence>
<organism evidence="2 3">
    <name type="scientific">Hibiscus sabdariffa</name>
    <name type="common">roselle</name>
    <dbReference type="NCBI Taxonomy" id="183260"/>
    <lineage>
        <taxon>Eukaryota</taxon>
        <taxon>Viridiplantae</taxon>
        <taxon>Streptophyta</taxon>
        <taxon>Embryophyta</taxon>
        <taxon>Tracheophyta</taxon>
        <taxon>Spermatophyta</taxon>
        <taxon>Magnoliopsida</taxon>
        <taxon>eudicotyledons</taxon>
        <taxon>Gunneridae</taxon>
        <taxon>Pentapetalae</taxon>
        <taxon>rosids</taxon>
        <taxon>malvids</taxon>
        <taxon>Malvales</taxon>
        <taxon>Malvaceae</taxon>
        <taxon>Malvoideae</taxon>
        <taxon>Hibiscus</taxon>
    </lineage>
</organism>
<reference evidence="2 3" key="1">
    <citation type="journal article" date="2024" name="G3 (Bethesda)">
        <title>Genome assembly of Hibiscus sabdariffa L. provides insights into metabolisms of medicinal natural products.</title>
        <authorList>
            <person name="Kim T."/>
        </authorList>
    </citation>
    <scope>NUCLEOTIDE SEQUENCE [LARGE SCALE GENOMIC DNA]</scope>
    <source>
        <strain evidence="2">TK-2024</strain>
        <tissue evidence="2">Old leaves</tissue>
    </source>
</reference>
<dbReference type="InterPro" id="IPR044730">
    <property type="entry name" value="RNase_H-like_dom_plant"/>
</dbReference>
<dbReference type="CDD" id="cd06222">
    <property type="entry name" value="RNase_H_like"/>
    <property type="match status" value="1"/>
</dbReference>
<comment type="caution">
    <text evidence="2">The sequence shown here is derived from an EMBL/GenBank/DDBJ whole genome shotgun (WGS) entry which is preliminary data.</text>
</comment>
<dbReference type="PANTHER" id="PTHR47074">
    <property type="entry name" value="BNAC02G40300D PROTEIN"/>
    <property type="match status" value="1"/>
</dbReference>
<evidence type="ECO:0000259" key="1">
    <source>
        <dbReference type="Pfam" id="PF13456"/>
    </source>
</evidence>
<proteinExistence type="predicted"/>
<name>A0ABR2PZX5_9ROSI</name>
<dbReference type="PANTHER" id="PTHR47074:SF61">
    <property type="entry name" value="RNASE H TYPE-1 DOMAIN-CONTAINING PROTEIN"/>
    <property type="match status" value="1"/>
</dbReference>
<keyword evidence="3" id="KW-1185">Reference proteome</keyword>
<dbReference type="EMBL" id="JBBPBN010000048">
    <property type="protein sequence ID" value="KAK8993767.1"/>
    <property type="molecule type" value="Genomic_DNA"/>
</dbReference>
<dbReference type="Proteomes" id="UP001396334">
    <property type="component" value="Unassembled WGS sequence"/>
</dbReference>
<gene>
    <name evidence="2" type="ORF">V6N11_007987</name>
</gene>
<dbReference type="InterPro" id="IPR002156">
    <property type="entry name" value="RNaseH_domain"/>
</dbReference>
<dbReference type="InterPro" id="IPR052929">
    <property type="entry name" value="RNase_H-like_EbsB-rel"/>
</dbReference>